<dbReference type="GO" id="GO:0006355">
    <property type="term" value="P:regulation of DNA-templated transcription"/>
    <property type="evidence" value="ECO:0007669"/>
    <property type="project" value="InterPro"/>
</dbReference>
<protein>
    <submittedName>
        <fullName evidence="9">Methyltransferase domain-containing protein</fullName>
    </submittedName>
</protein>
<name>A0A6A7Y401_9HYPH</name>
<keyword evidence="2 5" id="KW-0808">Transferase</keyword>
<evidence type="ECO:0000313" key="9">
    <source>
        <dbReference type="EMBL" id="MQT13446.1"/>
    </source>
</evidence>
<keyword evidence="10" id="KW-1185">Reference proteome</keyword>
<feature type="compositionally biased region" description="Low complexity" evidence="7">
    <location>
        <begin position="47"/>
        <end position="64"/>
    </location>
</feature>
<dbReference type="Proteomes" id="UP000332515">
    <property type="component" value="Unassembled WGS sequence"/>
</dbReference>
<accession>A0A6A7Y401</accession>
<evidence type="ECO:0000256" key="7">
    <source>
        <dbReference type="SAM" id="MobiDB-lite"/>
    </source>
</evidence>
<dbReference type="PRINTS" id="PR02008">
    <property type="entry name" value="RCMTFAMILY"/>
</dbReference>
<keyword evidence="6" id="KW-0175">Coiled coil</keyword>
<evidence type="ECO:0000256" key="6">
    <source>
        <dbReference type="SAM" id="Coils"/>
    </source>
</evidence>
<dbReference type="PANTHER" id="PTHR22807:SF61">
    <property type="entry name" value="NOL1_NOP2_SUN FAMILY PROTEIN _ ANTITERMINATION NUSB DOMAIN-CONTAINING PROTEIN"/>
    <property type="match status" value="1"/>
</dbReference>
<feature type="binding site" evidence="5">
    <location>
        <position position="375"/>
    </location>
    <ligand>
        <name>S-adenosyl-L-methionine</name>
        <dbReference type="ChEBI" id="CHEBI:59789"/>
    </ligand>
</feature>
<evidence type="ECO:0000256" key="4">
    <source>
        <dbReference type="ARBA" id="ARBA00022884"/>
    </source>
</evidence>
<dbReference type="InterPro" id="IPR049560">
    <property type="entry name" value="MeTrfase_RsmB-F_NOP2_cat"/>
</dbReference>
<feature type="active site" description="Nucleophile" evidence="5">
    <location>
        <position position="428"/>
    </location>
</feature>
<feature type="binding site" evidence="5">
    <location>
        <position position="359"/>
    </location>
    <ligand>
        <name>S-adenosyl-L-methionine</name>
        <dbReference type="ChEBI" id="CHEBI:59789"/>
    </ligand>
</feature>
<dbReference type="FunFam" id="3.40.50.150:FF:000257">
    <property type="entry name" value="16S rRNA methyltransferase"/>
    <property type="match status" value="1"/>
</dbReference>
<organism evidence="9 10">
    <name type="scientific">Segnochrobactrum spirostomi</name>
    <dbReference type="NCBI Taxonomy" id="2608987"/>
    <lineage>
        <taxon>Bacteria</taxon>
        <taxon>Pseudomonadati</taxon>
        <taxon>Pseudomonadota</taxon>
        <taxon>Alphaproteobacteria</taxon>
        <taxon>Hyphomicrobiales</taxon>
        <taxon>Segnochrobactraceae</taxon>
        <taxon>Segnochrobactrum</taxon>
    </lineage>
</organism>
<sequence length="501" mass="52646">MPVRPARGAPGPVAQPARRRTKAPGAAAPPATDPGDERRPLARRRLAAPPRSANASRSGGSRPALKPGLPARAAAVAIVDAVLGGRQLDAALDPVEGDSRIGALPERDRALARAIVGVSLRRIGQIEDALGRMMARPLPQKAHLARAILVVGAAQLLFLDVPDHAAVSLAVDLARADRQATHHANLVNGVLRRLAREKSFVLAEQDETRLNTPPWLYARWQAAYGEDGAAALAAAHLQEAALDLGVKADAATWAERLGGRVLPTGAVRVTPRGPVERLDGYLEGAWWVQDAAAALPPRLFGDVRGKRIADLCAAPGGKTAALAAAGATVTAVDQSAARLARLRENLARLRLEAEIVEADLRTWAPETTFDGVLLDAPCSATGTLRRHPDIALTKGPEDVAGLAVLQADLLARAAAWVAPGGLLVYCTCSLERDEGEDQIAAFLASHPDFARVPVEAAEIGGIADAINADGDLRTLPFQIAETEGSRGGWDGFFAARLRRTS</sequence>
<dbReference type="EMBL" id="VWNA01000001">
    <property type="protein sequence ID" value="MQT13446.1"/>
    <property type="molecule type" value="Genomic_DNA"/>
</dbReference>
<feature type="region of interest" description="Disordered" evidence="7">
    <location>
        <begin position="1"/>
        <end position="67"/>
    </location>
</feature>
<keyword evidence="1 5" id="KW-0489">Methyltransferase</keyword>
<proteinExistence type="inferred from homology"/>
<feature type="coiled-coil region" evidence="6">
    <location>
        <begin position="332"/>
        <end position="359"/>
    </location>
</feature>
<evidence type="ECO:0000256" key="2">
    <source>
        <dbReference type="ARBA" id="ARBA00022679"/>
    </source>
</evidence>
<dbReference type="InterPro" id="IPR029063">
    <property type="entry name" value="SAM-dependent_MTases_sf"/>
</dbReference>
<dbReference type="SUPFAM" id="SSF48013">
    <property type="entry name" value="NusB-like"/>
    <property type="match status" value="1"/>
</dbReference>
<dbReference type="GO" id="GO:0008173">
    <property type="term" value="F:RNA methyltransferase activity"/>
    <property type="evidence" value="ECO:0007669"/>
    <property type="project" value="InterPro"/>
</dbReference>
<dbReference type="SUPFAM" id="SSF53335">
    <property type="entry name" value="S-adenosyl-L-methionine-dependent methyltransferases"/>
    <property type="match status" value="1"/>
</dbReference>
<dbReference type="InterPro" id="IPR006027">
    <property type="entry name" value="NusB_RsmB_TIM44"/>
</dbReference>
<keyword evidence="3 5" id="KW-0949">S-adenosyl-L-methionine</keyword>
<evidence type="ECO:0000259" key="8">
    <source>
        <dbReference type="PROSITE" id="PS51686"/>
    </source>
</evidence>
<dbReference type="GO" id="GO:0001510">
    <property type="term" value="P:RNA methylation"/>
    <property type="evidence" value="ECO:0007669"/>
    <property type="project" value="InterPro"/>
</dbReference>
<evidence type="ECO:0000256" key="3">
    <source>
        <dbReference type="ARBA" id="ARBA00022691"/>
    </source>
</evidence>
<gene>
    <name evidence="9" type="ORF">F0357_12500</name>
</gene>
<evidence type="ECO:0000313" key="10">
    <source>
        <dbReference type="Proteomes" id="UP000332515"/>
    </source>
</evidence>
<dbReference type="InterPro" id="IPR035926">
    <property type="entry name" value="NusB-like_sf"/>
</dbReference>
<keyword evidence="4 5" id="KW-0694">RNA-binding</keyword>
<dbReference type="GO" id="GO:0003723">
    <property type="term" value="F:RNA binding"/>
    <property type="evidence" value="ECO:0007669"/>
    <property type="project" value="UniProtKB-UniRule"/>
</dbReference>
<dbReference type="InterPro" id="IPR023267">
    <property type="entry name" value="RCMT"/>
</dbReference>
<feature type="domain" description="SAM-dependent MTase RsmB/NOP-type" evidence="8">
    <location>
        <begin position="204"/>
        <end position="500"/>
    </location>
</feature>
<feature type="binding site" evidence="5">
    <location>
        <begin position="312"/>
        <end position="318"/>
    </location>
    <ligand>
        <name>S-adenosyl-L-methionine</name>
        <dbReference type="ChEBI" id="CHEBI:59789"/>
    </ligand>
</feature>
<evidence type="ECO:0000256" key="1">
    <source>
        <dbReference type="ARBA" id="ARBA00022603"/>
    </source>
</evidence>
<dbReference type="PROSITE" id="PS51686">
    <property type="entry name" value="SAM_MT_RSMB_NOP"/>
    <property type="match status" value="1"/>
</dbReference>
<dbReference type="Gene3D" id="3.40.50.150">
    <property type="entry name" value="Vaccinia Virus protein VP39"/>
    <property type="match status" value="1"/>
</dbReference>
<dbReference type="InterPro" id="IPR001678">
    <property type="entry name" value="MeTrfase_RsmB-F_NOP2_dom"/>
</dbReference>
<dbReference type="Gene3D" id="1.10.940.10">
    <property type="entry name" value="NusB-like"/>
    <property type="match status" value="1"/>
</dbReference>
<dbReference type="Pfam" id="PF01189">
    <property type="entry name" value="Methyltr_RsmB-F"/>
    <property type="match status" value="1"/>
</dbReference>
<evidence type="ECO:0000256" key="5">
    <source>
        <dbReference type="PROSITE-ProRule" id="PRU01023"/>
    </source>
</evidence>
<feature type="binding site" evidence="5">
    <location>
        <position position="333"/>
    </location>
    <ligand>
        <name>S-adenosyl-L-methionine</name>
        <dbReference type="ChEBI" id="CHEBI:59789"/>
    </ligand>
</feature>
<dbReference type="PANTHER" id="PTHR22807">
    <property type="entry name" value="NOP2 YEAST -RELATED NOL1/NOP2/FMU SUN DOMAIN-CONTAINING"/>
    <property type="match status" value="1"/>
</dbReference>
<dbReference type="Pfam" id="PF01029">
    <property type="entry name" value="NusB"/>
    <property type="match status" value="1"/>
</dbReference>
<comment type="similarity">
    <text evidence="5">Belongs to the class I-like SAM-binding methyltransferase superfamily. RsmB/NOP family.</text>
</comment>
<reference evidence="9 10" key="1">
    <citation type="submission" date="2019-09" db="EMBL/GenBank/DDBJ databases">
        <title>Segnochrobactrum spirostomi gen. nov., sp. nov., isolated from the ciliate Spirostomum cf. yagiui and description of a novel family, Segnochrobactraceae fam. nov. within the order Rhizobiales of the class Alphaproteobacteria.</title>
        <authorList>
            <person name="Akter S."/>
            <person name="Shazib S.U.A."/>
            <person name="Shin M.K."/>
        </authorList>
    </citation>
    <scope>NUCLEOTIDE SEQUENCE [LARGE SCALE GENOMIC DNA]</scope>
    <source>
        <strain evidence="9 10">Sp-1</strain>
    </source>
</reference>
<comment type="caution">
    <text evidence="9">The sequence shown here is derived from an EMBL/GenBank/DDBJ whole genome shotgun (WGS) entry which is preliminary data.</text>
</comment>
<dbReference type="AlphaFoldDB" id="A0A6A7Y401"/>